<evidence type="ECO:0000256" key="1">
    <source>
        <dbReference type="SAM" id="MobiDB-lite"/>
    </source>
</evidence>
<dbReference type="AlphaFoldDB" id="A0A9P3GSZ1"/>
<sequence length="74" mass="8535">MPSPPSPTRHPSNTRHRVCRRPRDPATGPADDLHSIRWRRVVYGALHEVRLDDVRQGFVTLDTHSSRGTVRWDV</sequence>
<comment type="caution">
    <text evidence="2">The sequence shown here is derived from an EMBL/GenBank/DDBJ whole genome shotgun (WGS) entry which is preliminary data.</text>
</comment>
<dbReference type="EMBL" id="BPQB01000097">
    <property type="protein sequence ID" value="GJE98929.1"/>
    <property type="molecule type" value="Genomic_DNA"/>
</dbReference>
<accession>A0A9P3GSZ1</accession>
<proteinExistence type="predicted"/>
<dbReference type="Proteomes" id="UP000703269">
    <property type="component" value="Unassembled WGS sequence"/>
</dbReference>
<keyword evidence="3" id="KW-1185">Reference proteome</keyword>
<evidence type="ECO:0000313" key="3">
    <source>
        <dbReference type="Proteomes" id="UP000703269"/>
    </source>
</evidence>
<reference evidence="2 3" key="1">
    <citation type="submission" date="2021-08" db="EMBL/GenBank/DDBJ databases">
        <title>Draft Genome Sequence of Phanerochaete sordida strain YK-624.</title>
        <authorList>
            <person name="Mori T."/>
            <person name="Dohra H."/>
            <person name="Suzuki T."/>
            <person name="Kawagishi H."/>
            <person name="Hirai H."/>
        </authorList>
    </citation>
    <scope>NUCLEOTIDE SEQUENCE [LARGE SCALE GENOMIC DNA]</scope>
    <source>
        <strain evidence="2 3">YK-624</strain>
    </source>
</reference>
<evidence type="ECO:0000313" key="2">
    <source>
        <dbReference type="EMBL" id="GJE98929.1"/>
    </source>
</evidence>
<gene>
    <name evidence="2" type="ORF">PsYK624_151660</name>
</gene>
<name>A0A9P3GSZ1_9APHY</name>
<feature type="region of interest" description="Disordered" evidence="1">
    <location>
        <begin position="1"/>
        <end position="32"/>
    </location>
</feature>
<organism evidence="2 3">
    <name type="scientific">Phanerochaete sordida</name>
    <dbReference type="NCBI Taxonomy" id="48140"/>
    <lineage>
        <taxon>Eukaryota</taxon>
        <taxon>Fungi</taxon>
        <taxon>Dikarya</taxon>
        <taxon>Basidiomycota</taxon>
        <taxon>Agaricomycotina</taxon>
        <taxon>Agaricomycetes</taxon>
        <taxon>Polyporales</taxon>
        <taxon>Phanerochaetaceae</taxon>
        <taxon>Phanerochaete</taxon>
    </lineage>
</organism>
<protein>
    <submittedName>
        <fullName evidence="2">Uncharacterized protein</fullName>
    </submittedName>
</protein>